<evidence type="ECO:0000313" key="2">
    <source>
        <dbReference type="EMBL" id="KAF4710436.1"/>
    </source>
</evidence>
<evidence type="ECO:0000313" key="3">
    <source>
        <dbReference type="Proteomes" id="UP000553632"/>
    </source>
</evidence>
<sequence length="159" mass="17046">MCPSHFHGDALGASLKDSSVSDIHLEVALPPVEYSDAEVPFEYRSRAVPLREKKKKVPLEKGLITPHGTDAPEDGRAAKSAVPPPPPPPPPKTAVAHKSCLLLMAALRHPFGHAKLFFFTFLLLAALALEQEPELPTGIDFGSYSLKIATVGEHGADLV</sequence>
<dbReference type="EMBL" id="JABANO010031321">
    <property type="protein sequence ID" value="KAF4710436.1"/>
    <property type="molecule type" value="Genomic_DNA"/>
</dbReference>
<proteinExistence type="predicted"/>
<organism evidence="2 3">
    <name type="scientific">Perkinsus olseni</name>
    <name type="common">Perkinsus atlanticus</name>
    <dbReference type="NCBI Taxonomy" id="32597"/>
    <lineage>
        <taxon>Eukaryota</taxon>
        <taxon>Sar</taxon>
        <taxon>Alveolata</taxon>
        <taxon>Perkinsozoa</taxon>
        <taxon>Perkinsea</taxon>
        <taxon>Perkinsida</taxon>
        <taxon>Perkinsidae</taxon>
        <taxon>Perkinsus</taxon>
    </lineage>
</organism>
<feature type="non-terminal residue" evidence="2">
    <location>
        <position position="1"/>
    </location>
</feature>
<accession>A0A7J6QS22</accession>
<feature type="region of interest" description="Disordered" evidence="1">
    <location>
        <begin position="58"/>
        <end position="94"/>
    </location>
</feature>
<gene>
    <name evidence="2" type="ORF">FOZ63_019063</name>
</gene>
<feature type="compositionally biased region" description="Pro residues" evidence="1">
    <location>
        <begin position="82"/>
        <end position="92"/>
    </location>
</feature>
<name>A0A7J6QS22_PEROL</name>
<protein>
    <submittedName>
        <fullName evidence="2">Uncharacterized protein</fullName>
    </submittedName>
</protein>
<keyword evidence="3" id="KW-1185">Reference proteome</keyword>
<dbReference type="Proteomes" id="UP000553632">
    <property type="component" value="Unassembled WGS sequence"/>
</dbReference>
<evidence type="ECO:0000256" key="1">
    <source>
        <dbReference type="SAM" id="MobiDB-lite"/>
    </source>
</evidence>
<dbReference type="AlphaFoldDB" id="A0A7J6QS22"/>
<comment type="caution">
    <text evidence="2">The sequence shown here is derived from an EMBL/GenBank/DDBJ whole genome shotgun (WGS) entry which is preliminary data.</text>
</comment>
<reference evidence="2 3" key="1">
    <citation type="submission" date="2020-04" db="EMBL/GenBank/DDBJ databases">
        <title>Perkinsus olseni comparative genomics.</title>
        <authorList>
            <person name="Bogema D.R."/>
        </authorList>
    </citation>
    <scope>NUCLEOTIDE SEQUENCE [LARGE SCALE GENOMIC DNA]</scope>
    <source>
        <strain evidence="2 3">ATCC PRA-207</strain>
    </source>
</reference>